<evidence type="ECO:0000313" key="7">
    <source>
        <dbReference type="Proteomes" id="UP000326396"/>
    </source>
</evidence>
<comment type="caution">
    <text evidence="6">The sequence shown here is derived from an EMBL/GenBank/DDBJ whole genome shotgun (WGS) entry which is preliminary data.</text>
</comment>
<protein>
    <recommendedName>
        <fullName evidence="4">Hexosyltransferase</fullName>
        <ecNumber evidence="4">2.4.1.-</ecNumber>
    </recommendedName>
</protein>
<reference evidence="6 7" key="1">
    <citation type="submission" date="2019-05" db="EMBL/GenBank/DDBJ databases">
        <title>Mikania micrantha, genome provides insights into the molecular mechanism of rapid growth.</title>
        <authorList>
            <person name="Liu B."/>
        </authorList>
    </citation>
    <scope>NUCLEOTIDE SEQUENCE [LARGE SCALE GENOMIC DNA]</scope>
    <source>
        <strain evidence="6">NLD-2019</strain>
        <tissue evidence="6">Leaf</tissue>
    </source>
</reference>
<dbReference type="InterPro" id="IPR029044">
    <property type="entry name" value="Nucleotide-diphossugar_trans"/>
</dbReference>
<dbReference type="Gene3D" id="3.90.550.10">
    <property type="entry name" value="Spore Coat Polysaccharide Biosynthesis Protein SpsA, Chain A"/>
    <property type="match status" value="1"/>
</dbReference>
<dbReference type="EC" id="2.4.1.-" evidence="4"/>
<evidence type="ECO:0000313" key="6">
    <source>
        <dbReference type="EMBL" id="KAD3067477.1"/>
    </source>
</evidence>
<evidence type="ECO:0000256" key="5">
    <source>
        <dbReference type="SAM" id="SignalP"/>
    </source>
</evidence>
<dbReference type="SUPFAM" id="SSF53448">
    <property type="entry name" value="Nucleotide-diphospho-sugar transferases"/>
    <property type="match status" value="1"/>
</dbReference>
<evidence type="ECO:0000256" key="3">
    <source>
        <dbReference type="ARBA" id="ARBA00023211"/>
    </source>
</evidence>
<name>A0A5N6M0S1_9ASTR</name>
<sequence length="574" mass="66599">MASSKQKPLPLLLLLICLTLTLLIHTTTYNLYPDNEPPTNRYYTATEPPSWYDKLQYMIENRSDKLKIGLVNLDVDQIQVNGLADVTTINFKKIEGDKKWEDFFPEWVDEDGKWGPMKCPEIPMPRDYEKVDVVVARVPDGGRDLFRLQVNLVVANVLVNGGWDDGEVVYVVFIGKLGPMWEIFRCDDLIWEESDYRIYKPDLKKLQQKVNMPVGSCMIPSSSFSQKVYGTQSTYKSREAYVTVLHSSETYVCGAIALAQSILQTNSSKDLVLLADHSITPKSLTGLKAAGWKIKLIERIRSPRAKKGAYNEYNYSKLRIWQLTEYDKVMFIDSDLIVLKNLDSFFGYPQLSAVGNDKYMFNSGLILIEPSQCMFNALMEKIFTFGSYNGGDQGFLNEAFTWWHRLHSRVNHLKVFNDHDQLMIEREMPDDLYTIHFLGLKPWVCYKDYDCNWDMSDRRRYASDPAHKKWWHVYDTMPAKLKPFCGLTRKMDARIQKWRGIAKRSGFRDEHWKIKEKSNIDIMLPAYETLEECDDEENKADMIHVKEIDGSFNNQLNEIGHKITTSGWFVLEGE</sequence>
<dbReference type="InterPro" id="IPR050587">
    <property type="entry name" value="GNT1/Glycosyltrans_8"/>
</dbReference>
<dbReference type="EMBL" id="SZYD01000017">
    <property type="protein sequence ID" value="KAD3067477.1"/>
    <property type="molecule type" value="Genomic_DNA"/>
</dbReference>
<proteinExistence type="inferred from homology"/>
<keyword evidence="1" id="KW-0328">Glycosyltransferase</keyword>
<evidence type="ECO:0000256" key="2">
    <source>
        <dbReference type="ARBA" id="ARBA00022679"/>
    </source>
</evidence>
<comment type="similarity">
    <text evidence="4">Belongs to the glycosyltransferase 8 family.</text>
</comment>
<dbReference type="AlphaFoldDB" id="A0A5N6M0S1"/>
<accession>A0A5N6M0S1</accession>
<dbReference type="Proteomes" id="UP000326396">
    <property type="component" value="Linkage Group LG7"/>
</dbReference>
<dbReference type="CDD" id="cd02537">
    <property type="entry name" value="GT8_Glycogenin"/>
    <property type="match status" value="1"/>
</dbReference>
<dbReference type="PANTHER" id="PTHR11183">
    <property type="entry name" value="GLYCOGENIN SUBFAMILY MEMBER"/>
    <property type="match status" value="1"/>
</dbReference>
<keyword evidence="5" id="KW-0732">Signal</keyword>
<evidence type="ECO:0000256" key="4">
    <source>
        <dbReference type="RuleBase" id="RU362027"/>
    </source>
</evidence>
<dbReference type="Pfam" id="PF01501">
    <property type="entry name" value="Glyco_transf_8"/>
    <property type="match status" value="1"/>
</dbReference>
<keyword evidence="7" id="KW-1185">Reference proteome</keyword>
<evidence type="ECO:0000256" key="1">
    <source>
        <dbReference type="ARBA" id="ARBA00022676"/>
    </source>
</evidence>
<keyword evidence="2" id="KW-0808">Transferase</keyword>
<feature type="chain" id="PRO_5024359145" description="Hexosyltransferase" evidence="5">
    <location>
        <begin position="24"/>
        <end position="574"/>
    </location>
</feature>
<dbReference type="OrthoDB" id="2014201at2759"/>
<organism evidence="6 7">
    <name type="scientific">Mikania micrantha</name>
    <name type="common">bitter vine</name>
    <dbReference type="NCBI Taxonomy" id="192012"/>
    <lineage>
        <taxon>Eukaryota</taxon>
        <taxon>Viridiplantae</taxon>
        <taxon>Streptophyta</taxon>
        <taxon>Embryophyta</taxon>
        <taxon>Tracheophyta</taxon>
        <taxon>Spermatophyta</taxon>
        <taxon>Magnoliopsida</taxon>
        <taxon>eudicotyledons</taxon>
        <taxon>Gunneridae</taxon>
        <taxon>Pentapetalae</taxon>
        <taxon>asterids</taxon>
        <taxon>campanulids</taxon>
        <taxon>Asterales</taxon>
        <taxon>Asteraceae</taxon>
        <taxon>Asteroideae</taxon>
        <taxon>Heliantheae alliance</taxon>
        <taxon>Eupatorieae</taxon>
        <taxon>Mikania</taxon>
    </lineage>
</organism>
<dbReference type="InterPro" id="IPR002495">
    <property type="entry name" value="Glyco_trans_8"/>
</dbReference>
<dbReference type="GO" id="GO:0016757">
    <property type="term" value="F:glycosyltransferase activity"/>
    <property type="evidence" value="ECO:0007669"/>
    <property type="project" value="UniProtKB-KW"/>
</dbReference>
<keyword evidence="3" id="KW-0464">Manganese</keyword>
<feature type="signal peptide" evidence="5">
    <location>
        <begin position="1"/>
        <end position="23"/>
    </location>
</feature>
<gene>
    <name evidence="6" type="ORF">E3N88_35357</name>
</gene>